<name>A0A6A5QW78_AMPQU</name>
<dbReference type="EMBL" id="ML979133">
    <property type="protein sequence ID" value="KAF1918844.1"/>
    <property type="molecule type" value="Genomic_DNA"/>
</dbReference>
<accession>A0A6A5QW78</accession>
<sequence>MMLLCFYALPIGRASTYAQDVATLTGGCRHGFTTTAHSQADGEQRYHVKRISVEDSGIKNWQPGWALVILHELQTTGTG</sequence>
<keyword evidence="3" id="KW-1185">Reference proteome</keyword>
<keyword evidence="1" id="KW-0732">Signal</keyword>
<gene>
    <name evidence="2" type="ORF">BDU57DRAFT_511598</name>
</gene>
<organism evidence="2 3">
    <name type="scientific">Ampelomyces quisqualis</name>
    <name type="common">Powdery mildew agent</name>
    <dbReference type="NCBI Taxonomy" id="50730"/>
    <lineage>
        <taxon>Eukaryota</taxon>
        <taxon>Fungi</taxon>
        <taxon>Dikarya</taxon>
        <taxon>Ascomycota</taxon>
        <taxon>Pezizomycotina</taxon>
        <taxon>Dothideomycetes</taxon>
        <taxon>Pleosporomycetidae</taxon>
        <taxon>Pleosporales</taxon>
        <taxon>Pleosporineae</taxon>
        <taxon>Phaeosphaeriaceae</taxon>
        <taxon>Ampelomyces</taxon>
    </lineage>
</organism>
<evidence type="ECO:0008006" key="4">
    <source>
        <dbReference type="Google" id="ProtNLM"/>
    </source>
</evidence>
<dbReference type="Proteomes" id="UP000800096">
    <property type="component" value="Unassembled WGS sequence"/>
</dbReference>
<evidence type="ECO:0000256" key="1">
    <source>
        <dbReference type="SAM" id="SignalP"/>
    </source>
</evidence>
<dbReference type="AlphaFoldDB" id="A0A6A5QW78"/>
<proteinExistence type="predicted"/>
<reference evidence="2" key="1">
    <citation type="journal article" date="2020" name="Stud. Mycol.">
        <title>101 Dothideomycetes genomes: a test case for predicting lifestyles and emergence of pathogens.</title>
        <authorList>
            <person name="Haridas S."/>
            <person name="Albert R."/>
            <person name="Binder M."/>
            <person name="Bloem J."/>
            <person name="Labutti K."/>
            <person name="Salamov A."/>
            <person name="Andreopoulos B."/>
            <person name="Baker S."/>
            <person name="Barry K."/>
            <person name="Bills G."/>
            <person name="Bluhm B."/>
            <person name="Cannon C."/>
            <person name="Castanera R."/>
            <person name="Culley D."/>
            <person name="Daum C."/>
            <person name="Ezra D."/>
            <person name="Gonzalez J."/>
            <person name="Henrissat B."/>
            <person name="Kuo A."/>
            <person name="Liang C."/>
            <person name="Lipzen A."/>
            <person name="Lutzoni F."/>
            <person name="Magnuson J."/>
            <person name="Mondo S."/>
            <person name="Nolan M."/>
            <person name="Ohm R."/>
            <person name="Pangilinan J."/>
            <person name="Park H.-J."/>
            <person name="Ramirez L."/>
            <person name="Alfaro M."/>
            <person name="Sun H."/>
            <person name="Tritt A."/>
            <person name="Yoshinaga Y."/>
            <person name="Zwiers L.-H."/>
            <person name="Turgeon B."/>
            <person name="Goodwin S."/>
            <person name="Spatafora J."/>
            <person name="Crous P."/>
            <person name="Grigoriev I."/>
        </authorList>
    </citation>
    <scope>NUCLEOTIDE SEQUENCE</scope>
    <source>
        <strain evidence="2">HMLAC05119</strain>
    </source>
</reference>
<evidence type="ECO:0000313" key="3">
    <source>
        <dbReference type="Proteomes" id="UP000800096"/>
    </source>
</evidence>
<protein>
    <recommendedName>
        <fullName evidence="4">Secreted protein</fullName>
    </recommendedName>
</protein>
<feature type="chain" id="PRO_5025602912" description="Secreted protein" evidence="1">
    <location>
        <begin position="19"/>
        <end position="79"/>
    </location>
</feature>
<feature type="signal peptide" evidence="1">
    <location>
        <begin position="1"/>
        <end position="18"/>
    </location>
</feature>
<evidence type="ECO:0000313" key="2">
    <source>
        <dbReference type="EMBL" id="KAF1918844.1"/>
    </source>
</evidence>